<keyword evidence="5 6" id="KW-0949">S-adenosyl-L-methionine</keyword>
<reference evidence="8 9" key="1">
    <citation type="submission" date="2018-12" db="EMBL/GenBank/DDBJ databases">
        <authorList>
            <consortium name="Pathogen Informatics"/>
        </authorList>
    </citation>
    <scope>NUCLEOTIDE SEQUENCE [LARGE SCALE GENOMIC DNA]</scope>
    <source>
        <strain evidence="8 9">NCTC10485</strain>
    </source>
</reference>
<feature type="binding site" evidence="6">
    <location>
        <begin position="125"/>
        <end position="126"/>
    </location>
    <ligand>
        <name>S-adenosyl-L-methionine</name>
        <dbReference type="ChEBI" id="CHEBI:59789"/>
    </ligand>
</feature>
<keyword evidence="1 6" id="KW-0963">Cytoplasm</keyword>
<dbReference type="GO" id="GO:0005829">
    <property type="term" value="C:cytosol"/>
    <property type="evidence" value="ECO:0007669"/>
    <property type="project" value="TreeGrafter"/>
</dbReference>
<accession>A0A3S4RLJ4</accession>
<feature type="binding site" evidence="6">
    <location>
        <position position="74"/>
    </location>
    <ligand>
        <name>S-adenosyl-L-methionine</name>
        <dbReference type="ChEBI" id="CHEBI:59789"/>
    </ligand>
</feature>
<dbReference type="PANTHER" id="PTHR31760:SF0">
    <property type="entry name" value="S-ADENOSYL-L-METHIONINE-DEPENDENT METHYLTRANSFERASES SUPERFAMILY PROTEIN"/>
    <property type="match status" value="1"/>
</dbReference>
<feature type="binding site" evidence="6">
    <location>
        <position position="143"/>
    </location>
    <ligand>
        <name>S-adenosyl-L-methionine</name>
        <dbReference type="ChEBI" id="CHEBI:59789"/>
    </ligand>
</feature>
<dbReference type="InterPro" id="IPR029063">
    <property type="entry name" value="SAM-dependent_MTases_sf"/>
</dbReference>
<dbReference type="NCBIfam" id="TIGR00138">
    <property type="entry name" value="rsmG_gidB"/>
    <property type="match status" value="1"/>
</dbReference>
<proteinExistence type="inferred from homology"/>
<feature type="binding site" evidence="6">
    <location>
        <position position="79"/>
    </location>
    <ligand>
        <name>S-adenosyl-L-methionine</name>
        <dbReference type="ChEBI" id="CHEBI:59789"/>
    </ligand>
</feature>
<dbReference type="InterPro" id="IPR003682">
    <property type="entry name" value="rRNA_ssu_MeTfrase_G"/>
</dbReference>
<name>A0A3S4RLJ4_MYCCI</name>
<dbReference type="PIRSF" id="PIRSF003078">
    <property type="entry name" value="GidB"/>
    <property type="match status" value="1"/>
</dbReference>
<comment type="function">
    <text evidence="6">Specifically methylates the N7 position of a guanine in 16S rRNA.</text>
</comment>
<evidence type="ECO:0000256" key="2">
    <source>
        <dbReference type="ARBA" id="ARBA00022552"/>
    </source>
</evidence>
<dbReference type="CDD" id="cd02440">
    <property type="entry name" value="AdoMet_MTases"/>
    <property type="match status" value="1"/>
</dbReference>
<dbReference type="EMBL" id="LR134355">
    <property type="protein sequence ID" value="VEG50893.1"/>
    <property type="molecule type" value="Genomic_DNA"/>
</dbReference>
<comment type="subcellular location">
    <subcellularLocation>
        <location evidence="6">Cytoplasm</location>
    </subcellularLocation>
</comment>
<keyword evidence="2 6" id="KW-0698">rRNA processing</keyword>
<evidence type="ECO:0000313" key="9">
    <source>
        <dbReference type="Proteomes" id="UP000282551"/>
    </source>
</evidence>
<dbReference type="GO" id="GO:0070043">
    <property type="term" value="F:rRNA (guanine-N7-)-methyltransferase activity"/>
    <property type="evidence" value="ECO:0007669"/>
    <property type="project" value="UniProtKB-UniRule"/>
</dbReference>
<dbReference type="Pfam" id="PF02527">
    <property type="entry name" value="GidB"/>
    <property type="match status" value="1"/>
</dbReference>
<keyword evidence="3 6" id="KW-0489">Methyltransferase</keyword>
<dbReference type="Proteomes" id="UP000282551">
    <property type="component" value="Chromosome"/>
</dbReference>
<feature type="compositionally biased region" description="Basic residues" evidence="7">
    <location>
        <begin position="219"/>
        <end position="230"/>
    </location>
</feature>
<evidence type="ECO:0000256" key="6">
    <source>
        <dbReference type="HAMAP-Rule" id="MF_00074"/>
    </source>
</evidence>
<evidence type="ECO:0000256" key="5">
    <source>
        <dbReference type="ARBA" id="ARBA00022691"/>
    </source>
</evidence>
<comment type="similarity">
    <text evidence="6">Belongs to the methyltransferase superfamily. RNA methyltransferase RsmG family.</text>
</comment>
<keyword evidence="9" id="KW-1185">Reference proteome</keyword>
<evidence type="ECO:0000256" key="7">
    <source>
        <dbReference type="SAM" id="MobiDB-lite"/>
    </source>
</evidence>
<keyword evidence="4 6" id="KW-0808">Transferase</keyword>
<organism evidence="8 9">
    <name type="scientific">Mycolicibacterium chitae</name>
    <name type="common">Mycobacterium chitae</name>
    <dbReference type="NCBI Taxonomy" id="1792"/>
    <lineage>
        <taxon>Bacteria</taxon>
        <taxon>Bacillati</taxon>
        <taxon>Actinomycetota</taxon>
        <taxon>Actinomycetes</taxon>
        <taxon>Mycobacteriales</taxon>
        <taxon>Mycobacteriaceae</taxon>
        <taxon>Mycolicibacterium</taxon>
    </lineage>
</organism>
<dbReference type="AlphaFoldDB" id="A0A3S4RLJ4"/>
<gene>
    <name evidence="6 8" type="primary">rsmG</name>
    <name evidence="8" type="ORF">NCTC10485_05214</name>
</gene>
<dbReference type="PANTHER" id="PTHR31760">
    <property type="entry name" value="S-ADENOSYL-L-METHIONINE-DEPENDENT METHYLTRANSFERASES SUPERFAMILY PROTEIN"/>
    <property type="match status" value="1"/>
</dbReference>
<feature type="region of interest" description="Disordered" evidence="7">
    <location>
        <begin position="210"/>
        <end position="230"/>
    </location>
</feature>
<evidence type="ECO:0000256" key="4">
    <source>
        <dbReference type="ARBA" id="ARBA00022679"/>
    </source>
</evidence>
<dbReference type="HAMAP" id="MF_00074">
    <property type="entry name" value="16SrRNA_methyltr_G"/>
    <property type="match status" value="1"/>
</dbReference>
<dbReference type="Gene3D" id="3.40.50.150">
    <property type="entry name" value="Vaccinia Virus protein VP39"/>
    <property type="match status" value="1"/>
</dbReference>
<evidence type="ECO:0000256" key="3">
    <source>
        <dbReference type="ARBA" id="ARBA00022603"/>
    </source>
</evidence>
<evidence type="ECO:0000313" key="8">
    <source>
        <dbReference type="EMBL" id="VEG50893.1"/>
    </source>
</evidence>
<comment type="caution">
    <text evidence="6">Lacks conserved residue(s) required for the propagation of feature annotation.</text>
</comment>
<protein>
    <recommendedName>
        <fullName evidence="6">Ribosomal RNA small subunit methyltransferase G</fullName>
        <ecNumber evidence="6">2.1.1.-</ecNumber>
    </recommendedName>
    <alternativeName>
        <fullName evidence="6">16S rRNA 7-methylguanosine methyltransferase</fullName>
        <shortName evidence="6">16S rRNA m7G methyltransferase</shortName>
    </alternativeName>
</protein>
<dbReference type="EC" id="2.1.1.-" evidence="6"/>
<evidence type="ECO:0000256" key="1">
    <source>
        <dbReference type="ARBA" id="ARBA00022490"/>
    </source>
</evidence>
<sequence>MKHDGVSAVPPAAREVFGERLGTAQRYAEFLATAGVERGLIGPRETDRLWERHVLNSAAIAELIPEGQRVVDVGSGAGLPGVPLAIARPDLAVVLVEPLLRRAAFLNEVVDELRLENVTVVRGRAEEKSVVAEHGRADIVTSRAVAALDKLSKWSLPLLRVGGTMLALKGERAESEVAEHRRVMTSLGADDVRVMKCGVSYLDPPATVVAARRSEPKSGRRTRPPTRRAR</sequence>
<dbReference type="SUPFAM" id="SSF53335">
    <property type="entry name" value="S-adenosyl-L-methionine-dependent methyltransferases"/>
    <property type="match status" value="1"/>
</dbReference>